<reference evidence="3 4" key="1">
    <citation type="submission" date="2023-04" db="EMBL/GenBank/DDBJ databases">
        <title>Genome of Basidiobolus ranarum AG-B5.</title>
        <authorList>
            <person name="Stajich J.E."/>
            <person name="Carter-House D."/>
            <person name="Gryganskyi A."/>
        </authorList>
    </citation>
    <scope>NUCLEOTIDE SEQUENCE [LARGE SCALE GENOMIC DNA]</scope>
    <source>
        <strain evidence="3 4">AG-B5</strain>
    </source>
</reference>
<evidence type="ECO:0000259" key="2">
    <source>
        <dbReference type="PROSITE" id="PS51462"/>
    </source>
</evidence>
<dbReference type="CDD" id="cd04661">
    <property type="entry name" value="NUDIX_MRP_L46"/>
    <property type="match status" value="1"/>
</dbReference>
<comment type="caution">
    <text evidence="3">The sequence shown here is derived from an EMBL/GenBank/DDBJ whole genome shotgun (WGS) entry which is preliminary data.</text>
</comment>
<accession>A0ABR2W9I9</accession>
<dbReference type="EMBL" id="JASJQH010006911">
    <property type="protein sequence ID" value="KAK9727780.1"/>
    <property type="molecule type" value="Genomic_DNA"/>
</dbReference>
<dbReference type="InterPro" id="IPR015797">
    <property type="entry name" value="NUDIX_hydrolase-like_dom_sf"/>
</dbReference>
<dbReference type="PANTHER" id="PTHR13124:SF12">
    <property type="entry name" value="LARGE RIBOSOMAL SUBUNIT PROTEIN ML46"/>
    <property type="match status" value="1"/>
</dbReference>
<dbReference type="PANTHER" id="PTHR13124">
    <property type="entry name" value="39S RIBOSOMAL PROTEIN L46, MITOCHONDRIAL PRECURSOR-RELATED"/>
    <property type="match status" value="1"/>
</dbReference>
<keyword evidence="1" id="KW-0378">Hydrolase</keyword>
<sequence length="204" mass="23643">MFSIQLLKLQRLLPTITMVETLTKPGTRSFTSGRSRDIITPEKYRTVAAVILKRKFDLNKELKHDSEDVHSVTRKPNESLYLLVKKPRPERAWQFPQGGVEIGETLVEAGKRELSEECGTDLKVDFQKSSPLGHIRYQFPDYHIQKFPDALGAEVYFMEANFISGQVKVDQDEIVDHAWLTKQEMQKYVEEDYYDNIKNMISNS</sequence>
<dbReference type="InterPro" id="IPR040008">
    <property type="entry name" value="Ribosomal_mL46"/>
</dbReference>
<name>A0ABR2W9I9_9FUNG</name>
<organism evidence="3 4">
    <name type="scientific">Basidiobolus ranarum</name>
    <dbReference type="NCBI Taxonomy" id="34480"/>
    <lineage>
        <taxon>Eukaryota</taxon>
        <taxon>Fungi</taxon>
        <taxon>Fungi incertae sedis</taxon>
        <taxon>Zoopagomycota</taxon>
        <taxon>Entomophthoromycotina</taxon>
        <taxon>Basidiobolomycetes</taxon>
        <taxon>Basidiobolales</taxon>
        <taxon>Basidiobolaceae</taxon>
        <taxon>Basidiobolus</taxon>
    </lineage>
</organism>
<dbReference type="Gene3D" id="3.90.79.10">
    <property type="entry name" value="Nucleoside Triphosphate Pyrophosphohydrolase"/>
    <property type="match status" value="1"/>
</dbReference>
<gene>
    <name evidence="3" type="ORF">K7432_001557</name>
</gene>
<evidence type="ECO:0000256" key="1">
    <source>
        <dbReference type="ARBA" id="ARBA00022801"/>
    </source>
</evidence>
<dbReference type="PRINTS" id="PR00502">
    <property type="entry name" value="NUDIXFAMILY"/>
</dbReference>
<feature type="domain" description="Nudix hydrolase" evidence="2">
    <location>
        <begin position="62"/>
        <end position="201"/>
    </location>
</feature>
<proteinExistence type="predicted"/>
<keyword evidence="4" id="KW-1185">Reference proteome</keyword>
<protein>
    <recommendedName>
        <fullName evidence="2">Nudix hydrolase domain-containing protein</fullName>
    </recommendedName>
</protein>
<evidence type="ECO:0000313" key="3">
    <source>
        <dbReference type="EMBL" id="KAK9727780.1"/>
    </source>
</evidence>
<dbReference type="SUPFAM" id="SSF55811">
    <property type="entry name" value="Nudix"/>
    <property type="match status" value="1"/>
</dbReference>
<dbReference type="InterPro" id="IPR020476">
    <property type="entry name" value="Nudix_hydrolase"/>
</dbReference>
<dbReference type="PROSITE" id="PS51462">
    <property type="entry name" value="NUDIX"/>
    <property type="match status" value="1"/>
</dbReference>
<dbReference type="InterPro" id="IPR000086">
    <property type="entry name" value="NUDIX_hydrolase_dom"/>
</dbReference>
<dbReference type="InterPro" id="IPR033650">
    <property type="entry name" value="Ribosomal_mL46_NUDIX"/>
</dbReference>
<dbReference type="Pfam" id="PF00293">
    <property type="entry name" value="NUDIX"/>
    <property type="match status" value="1"/>
</dbReference>
<evidence type="ECO:0000313" key="4">
    <source>
        <dbReference type="Proteomes" id="UP001479436"/>
    </source>
</evidence>
<dbReference type="Proteomes" id="UP001479436">
    <property type="component" value="Unassembled WGS sequence"/>
</dbReference>